<dbReference type="PANTHER" id="PTHR30619:SF1">
    <property type="entry name" value="RECOMBINATION PROTEIN 2"/>
    <property type="match status" value="1"/>
</dbReference>
<protein>
    <submittedName>
        <fullName evidence="2">Beta-lactamase domain protein</fullName>
    </submittedName>
</protein>
<feature type="domain" description="Metallo-beta-lactamase" evidence="1">
    <location>
        <begin position="3"/>
        <end position="199"/>
    </location>
</feature>
<dbReference type="InterPro" id="IPR052159">
    <property type="entry name" value="Competence_DNA_uptake"/>
</dbReference>
<evidence type="ECO:0000313" key="3">
    <source>
        <dbReference type="Proteomes" id="UP000036923"/>
    </source>
</evidence>
<keyword evidence="3" id="KW-1185">Reference proteome</keyword>
<dbReference type="SUPFAM" id="SSF56281">
    <property type="entry name" value="Metallo-hydrolase/oxidoreductase"/>
    <property type="match status" value="1"/>
</dbReference>
<dbReference type="PANTHER" id="PTHR30619">
    <property type="entry name" value="DNA INTERNALIZATION/COMPETENCE PROTEIN COMEC/REC2"/>
    <property type="match status" value="1"/>
</dbReference>
<reference evidence="3" key="1">
    <citation type="submission" date="2015-07" db="EMBL/GenBank/DDBJ databases">
        <title>Near-Complete Genome Sequence of the Cellulolytic Bacterium Bacteroides (Pseudobacteroides) cellulosolvens ATCC 35603.</title>
        <authorList>
            <person name="Dassa B."/>
            <person name="Utturkar S.M."/>
            <person name="Klingeman D.M."/>
            <person name="Hurt R.A."/>
            <person name="Keller M."/>
            <person name="Xu J."/>
            <person name="Reddy Y.H.K."/>
            <person name="Borovok I."/>
            <person name="Grinberg I.R."/>
            <person name="Lamed R."/>
            <person name="Zhivin O."/>
            <person name="Bayer E.A."/>
            <person name="Brown S.D."/>
        </authorList>
    </citation>
    <scope>NUCLEOTIDE SEQUENCE [LARGE SCALE GENOMIC DNA]</scope>
    <source>
        <strain evidence="3">DSM 2933</strain>
    </source>
</reference>
<sequence>MTSKGKSILIDGGGFASRTDFKHNMGDYTVVPFLYDYGITKLDLVVSTHGDDDHLQGLLTVLKDIRVDNLIIPHNMDLKPYASLLGLAGHQKTITRTCKAGDVIGLDNDTSLKILNPVEGIKINKSPENNGALVFKLNYKDIFVLFTGDIEKETENILLENKSDLKADVLKVAHHGSATSTTEEFLKAVDPKIAVISVGKNNSFGHPANVVIERLKNRNVKVLRTDIHGTLLMRTNGKDVKVWKTLGD</sequence>
<dbReference type="RefSeq" id="WP_050752985.1">
    <property type="nucleotide sequence ID" value="NZ_LGTC01000001.1"/>
</dbReference>
<dbReference type="Pfam" id="PF00753">
    <property type="entry name" value="Lactamase_B"/>
    <property type="match status" value="1"/>
</dbReference>
<organism evidence="2 3">
    <name type="scientific">Pseudobacteroides cellulosolvens ATCC 35603 = DSM 2933</name>
    <dbReference type="NCBI Taxonomy" id="398512"/>
    <lineage>
        <taxon>Bacteria</taxon>
        <taxon>Bacillati</taxon>
        <taxon>Bacillota</taxon>
        <taxon>Clostridia</taxon>
        <taxon>Eubacteriales</taxon>
        <taxon>Oscillospiraceae</taxon>
        <taxon>Pseudobacteroides</taxon>
    </lineage>
</organism>
<dbReference type="Proteomes" id="UP000036923">
    <property type="component" value="Unassembled WGS sequence"/>
</dbReference>
<dbReference type="Gene3D" id="3.60.15.10">
    <property type="entry name" value="Ribonuclease Z/Hydroxyacylglutathione hydrolase-like"/>
    <property type="match status" value="1"/>
</dbReference>
<dbReference type="STRING" id="398512.Bccel_0339"/>
<evidence type="ECO:0000259" key="1">
    <source>
        <dbReference type="Pfam" id="PF00753"/>
    </source>
</evidence>
<name>A0A0L6JHX1_9FIRM</name>
<dbReference type="InterPro" id="IPR036866">
    <property type="entry name" value="RibonucZ/Hydroxyglut_hydro"/>
</dbReference>
<dbReference type="InterPro" id="IPR001279">
    <property type="entry name" value="Metallo-B-lactamas"/>
</dbReference>
<gene>
    <name evidence="2" type="ORF">Bccel_0339</name>
</gene>
<evidence type="ECO:0000313" key="2">
    <source>
        <dbReference type="EMBL" id="KNY25082.1"/>
    </source>
</evidence>
<dbReference type="CDD" id="cd07731">
    <property type="entry name" value="ComA-like_MBL-fold"/>
    <property type="match status" value="1"/>
</dbReference>
<dbReference type="AlphaFoldDB" id="A0A0L6JHX1"/>
<proteinExistence type="predicted"/>
<comment type="caution">
    <text evidence="2">The sequence shown here is derived from an EMBL/GenBank/DDBJ whole genome shotgun (WGS) entry which is preliminary data.</text>
</comment>
<dbReference type="InterPro" id="IPR035681">
    <property type="entry name" value="ComA-like_MBL"/>
</dbReference>
<dbReference type="EMBL" id="LGTC01000001">
    <property type="protein sequence ID" value="KNY25082.1"/>
    <property type="molecule type" value="Genomic_DNA"/>
</dbReference>
<accession>A0A0L6JHX1</accession>